<feature type="transmembrane region" description="Helical" evidence="1">
    <location>
        <begin position="26"/>
        <end position="48"/>
    </location>
</feature>
<evidence type="ECO:0000313" key="2">
    <source>
        <dbReference type="EMBL" id="CAF1425460.1"/>
    </source>
</evidence>
<sequence length="67" mass="8072">MKTSLQHTDSLGELFILNKFEPTLKLFFSVTKIVYMSLLFVIFILYYATHYEQYPITFSMRIFHIQI</sequence>
<organism evidence="2 3">
    <name type="scientific">Adineta ricciae</name>
    <name type="common">Rotifer</name>
    <dbReference type="NCBI Taxonomy" id="249248"/>
    <lineage>
        <taxon>Eukaryota</taxon>
        <taxon>Metazoa</taxon>
        <taxon>Spiralia</taxon>
        <taxon>Gnathifera</taxon>
        <taxon>Rotifera</taxon>
        <taxon>Eurotatoria</taxon>
        <taxon>Bdelloidea</taxon>
        <taxon>Adinetida</taxon>
        <taxon>Adinetidae</taxon>
        <taxon>Adineta</taxon>
    </lineage>
</organism>
<reference evidence="2" key="1">
    <citation type="submission" date="2021-02" db="EMBL/GenBank/DDBJ databases">
        <authorList>
            <person name="Nowell W R."/>
        </authorList>
    </citation>
    <scope>NUCLEOTIDE SEQUENCE</scope>
</reference>
<keyword evidence="1" id="KW-0472">Membrane</keyword>
<accession>A0A815MWV9</accession>
<gene>
    <name evidence="2" type="ORF">EDS130_LOCUS37827</name>
</gene>
<name>A0A815MWV9_ADIRI</name>
<protein>
    <submittedName>
        <fullName evidence="2">Uncharacterized protein</fullName>
    </submittedName>
</protein>
<keyword evidence="1" id="KW-1133">Transmembrane helix</keyword>
<dbReference type="AlphaFoldDB" id="A0A815MWV9"/>
<evidence type="ECO:0000313" key="3">
    <source>
        <dbReference type="Proteomes" id="UP000663852"/>
    </source>
</evidence>
<proteinExistence type="predicted"/>
<dbReference type="Proteomes" id="UP000663852">
    <property type="component" value="Unassembled WGS sequence"/>
</dbReference>
<comment type="caution">
    <text evidence="2">The sequence shown here is derived from an EMBL/GenBank/DDBJ whole genome shotgun (WGS) entry which is preliminary data.</text>
</comment>
<keyword evidence="1" id="KW-0812">Transmembrane</keyword>
<dbReference type="EMBL" id="CAJNOJ010000381">
    <property type="protein sequence ID" value="CAF1425460.1"/>
    <property type="molecule type" value="Genomic_DNA"/>
</dbReference>
<evidence type="ECO:0000256" key="1">
    <source>
        <dbReference type="SAM" id="Phobius"/>
    </source>
</evidence>